<keyword evidence="3" id="KW-1185">Reference proteome</keyword>
<sequence length="96" mass="10613">MYPSLKGVGDPLPDVCPRPSPQPVVQPDPRAPSPPPPPPPPAQGPLATQPDTRQHRERQGKALDNNTAYQQHHDCVGNTSQECFRQRTAARHQNRQ</sequence>
<proteinExistence type="predicted"/>
<evidence type="ECO:0000313" key="2">
    <source>
        <dbReference type="EMBL" id="KAK9523124.1"/>
    </source>
</evidence>
<feature type="compositionally biased region" description="Pro residues" evidence="1">
    <location>
        <begin position="14"/>
        <end position="43"/>
    </location>
</feature>
<dbReference type="AlphaFoldDB" id="A0AAW1EKF3"/>
<name>A0AAW1EKF3_ZOAVI</name>
<reference evidence="2 3" key="1">
    <citation type="journal article" date="2024" name="Genome Biol. Evol.">
        <title>Chromosome-level genome assembly of the viviparous eelpout Zoarces viviparus.</title>
        <authorList>
            <person name="Fuhrmann N."/>
            <person name="Brasseur M.V."/>
            <person name="Bakowski C.E."/>
            <person name="Podsiadlowski L."/>
            <person name="Prost S."/>
            <person name="Krehenwinkel H."/>
            <person name="Mayer C."/>
        </authorList>
    </citation>
    <scope>NUCLEOTIDE SEQUENCE [LARGE SCALE GENOMIC DNA]</scope>
    <source>
        <strain evidence="2">NO-MEL_2022_Ind0_liver</strain>
    </source>
</reference>
<accession>A0AAW1EKF3</accession>
<dbReference type="EMBL" id="JBCEZU010000221">
    <property type="protein sequence ID" value="KAK9523124.1"/>
    <property type="molecule type" value="Genomic_DNA"/>
</dbReference>
<feature type="compositionally biased region" description="Basic and acidic residues" evidence="1">
    <location>
        <begin position="52"/>
        <end position="61"/>
    </location>
</feature>
<dbReference type="Proteomes" id="UP001488805">
    <property type="component" value="Unassembled WGS sequence"/>
</dbReference>
<evidence type="ECO:0000256" key="1">
    <source>
        <dbReference type="SAM" id="MobiDB-lite"/>
    </source>
</evidence>
<evidence type="ECO:0000313" key="3">
    <source>
        <dbReference type="Proteomes" id="UP001488805"/>
    </source>
</evidence>
<organism evidence="2 3">
    <name type="scientific">Zoarces viviparus</name>
    <name type="common">Viviparous eelpout</name>
    <name type="synonym">Blennius viviparus</name>
    <dbReference type="NCBI Taxonomy" id="48416"/>
    <lineage>
        <taxon>Eukaryota</taxon>
        <taxon>Metazoa</taxon>
        <taxon>Chordata</taxon>
        <taxon>Craniata</taxon>
        <taxon>Vertebrata</taxon>
        <taxon>Euteleostomi</taxon>
        <taxon>Actinopterygii</taxon>
        <taxon>Neopterygii</taxon>
        <taxon>Teleostei</taxon>
        <taxon>Neoteleostei</taxon>
        <taxon>Acanthomorphata</taxon>
        <taxon>Eupercaria</taxon>
        <taxon>Perciformes</taxon>
        <taxon>Cottioidei</taxon>
        <taxon>Zoarcales</taxon>
        <taxon>Zoarcidae</taxon>
        <taxon>Zoarcinae</taxon>
        <taxon>Zoarces</taxon>
    </lineage>
</organism>
<gene>
    <name evidence="2" type="ORF">VZT92_019543</name>
</gene>
<protein>
    <submittedName>
        <fullName evidence="2">Uncharacterized protein</fullName>
    </submittedName>
</protein>
<feature type="region of interest" description="Disordered" evidence="1">
    <location>
        <begin position="1"/>
        <end position="67"/>
    </location>
</feature>
<comment type="caution">
    <text evidence="2">The sequence shown here is derived from an EMBL/GenBank/DDBJ whole genome shotgun (WGS) entry which is preliminary data.</text>
</comment>